<evidence type="ECO:0000313" key="2">
    <source>
        <dbReference type="EMBL" id="RNL84768.1"/>
    </source>
</evidence>
<dbReference type="InterPro" id="IPR010982">
    <property type="entry name" value="Lambda_DNA-bd_dom_sf"/>
</dbReference>
<dbReference type="EMBL" id="RJMB01000009">
    <property type="protein sequence ID" value="RNL84768.1"/>
    <property type="molecule type" value="Genomic_DNA"/>
</dbReference>
<name>A0A3N0EA98_9ACTN</name>
<reference evidence="2 3" key="1">
    <citation type="submission" date="2018-11" db="EMBL/GenBank/DDBJ databases">
        <title>The genome draft of YIM 96095.</title>
        <authorList>
            <person name="Tang S.-K."/>
            <person name="Chunyu W.-X."/>
            <person name="Feng Y.-Z."/>
        </authorList>
    </citation>
    <scope>NUCLEOTIDE SEQUENCE [LARGE SCALE GENOMIC DNA]</scope>
    <source>
        <strain evidence="2 3">YIM 96095</strain>
    </source>
</reference>
<dbReference type="InterPro" id="IPR001387">
    <property type="entry name" value="Cro/C1-type_HTH"/>
</dbReference>
<accession>A0A3N0EA98</accession>
<sequence length="96" mass="11177">MTTRQLEPPPTLRFNRRALIRIRRERDVSVRKLARRLGHHHDHHVADWLNGHSEPGLGSIGRLARALDCDWRDLIAWSHEEPPHRRHVAQAEGALP</sequence>
<feature type="domain" description="HTH cro/C1-type" evidence="1">
    <location>
        <begin position="19"/>
        <end position="74"/>
    </location>
</feature>
<gene>
    <name evidence="2" type="ORF">EFW17_10735</name>
</gene>
<protein>
    <submittedName>
        <fullName evidence="2">XRE family transcriptional regulator</fullName>
    </submittedName>
</protein>
<dbReference type="Proteomes" id="UP000269198">
    <property type="component" value="Unassembled WGS sequence"/>
</dbReference>
<dbReference type="RefSeq" id="WP_123201208.1">
    <property type="nucleotide sequence ID" value="NZ_RJMB01000009.1"/>
</dbReference>
<dbReference type="SMART" id="SM00530">
    <property type="entry name" value="HTH_XRE"/>
    <property type="match status" value="1"/>
</dbReference>
<proteinExistence type="predicted"/>
<dbReference type="OrthoDB" id="3454723at2"/>
<dbReference type="PROSITE" id="PS50943">
    <property type="entry name" value="HTH_CROC1"/>
    <property type="match status" value="1"/>
</dbReference>
<dbReference type="Pfam" id="PF01381">
    <property type="entry name" value="HTH_3"/>
    <property type="match status" value="1"/>
</dbReference>
<dbReference type="SUPFAM" id="SSF47413">
    <property type="entry name" value="lambda repressor-like DNA-binding domains"/>
    <property type="match status" value="1"/>
</dbReference>
<comment type="caution">
    <text evidence="2">The sequence shown here is derived from an EMBL/GenBank/DDBJ whole genome shotgun (WGS) entry which is preliminary data.</text>
</comment>
<organism evidence="2 3">
    <name type="scientific">Halostreptopolyspora alba</name>
    <dbReference type="NCBI Taxonomy" id="2487137"/>
    <lineage>
        <taxon>Bacteria</taxon>
        <taxon>Bacillati</taxon>
        <taxon>Actinomycetota</taxon>
        <taxon>Actinomycetes</taxon>
        <taxon>Streptosporangiales</taxon>
        <taxon>Nocardiopsidaceae</taxon>
        <taxon>Halostreptopolyspora</taxon>
    </lineage>
</organism>
<dbReference type="Gene3D" id="1.10.260.40">
    <property type="entry name" value="lambda repressor-like DNA-binding domains"/>
    <property type="match status" value="1"/>
</dbReference>
<dbReference type="GO" id="GO:0003677">
    <property type="term" value="F:DNA binding"/>
    <property type="evidence" value="ECO:0007669"/>
    <property type="project" value="InterPro"/>
</dbReference>
<dbReference type="AlphaFoldDB" id="A0A3N0EA98"/>
<keyword evidence="3" id="KW-1185">Reference proteome</keyword>
<evidence type="ECO:0000313" key="3">
    <source>
        <dbReference type="Proteomes" id="UP000269198"/>
    </source>
</evidence>
<evidence type="ECO:0000259" key="1">
    <source>
        <dbReference type="PROSITE" id="PS50943"/>
    </source>
</evidence>
<dbReference type="CDD" id="cd00093">
    <property type="entry name" value="HTH_XRE"/>
    <property type="match status" value="1"/>
</dbReference>